<evidence type="ECO:0000313" key="1">
    <source>
        <dbReference type="EMBL" id="XPM65292.1"/>
    </source>
</evidence>
<reference evidence="1 2" key="1">
    <citation type="journal article" date="2016" name="Genome Announc.">
        <title>Draft Genome Sequence of the Thermotolerant Cyanobacterium Desertifilum sp. IPPAS B-1220.</title>
        <authorList>
            <person name="Mironov K.S."/>
            <person name="Sinetova M.A."/>
            <person name="Bolatkhan K."/>
            <person name="Zayadan B.K."/>
            <person name="Ustinova V.V."/>
            <person name="Kupriyanova E.V."/>
            <person name="Skrypnik A.N."/>
            <person name="Gogoleva N.E."/>
            <person name="Gogolev Y.V."/>
            <person name="Los D.A."/>
        </authorList>
    </citation>
    <scope>NUCLEOTIDE SEQUENCE [LARGE SCALE GENOMIC DNA]</scope>
    <source>
        <strain evidence="1 2">IPPAS B-1220</strain>
    </source>
</reference>
<keyword evidence="2" id="KW-1185">Reference proteome</keyword>
<organism evidence="1 2">
    <name type="scientific">Desertifilum tharense IPPAS B-1220</name>
    <dbReference type="NCBI Taxonomy" id="1781255"/>
    <lineage>
        <taxon>Bacteria</taxon>
        <taxon>Bacillati</taxon>
        <taxon>Cyanobacteriota</taxon>
        <taxon>Cyanophyceae</taxon>
        <taxon>Desertifilales</taxon>
        <taxon>Desertifilaceae</taxon>
        <taxon>Desertifilum</taxon>
    </lineage>
</organism>
<name>A0ACD5GWN5_9CYAN</name>
<dbReference type="EMBL" id="CP182909">
    <property type="protein sequence ID" value="XPM65292.1"/>
    <property type="molecule type" value="Genomic_DNA"/>
</dbReference>
<proteinExistence type="predicted"/>
<sequence length="74" mass="8654">MQITLTEFLSSYGDEITQERTLIEFEIKISHFSALVYYQMKKITALLKEKSFEKNRSGEFPYAALCNLESFFNA</sequence>
<gene>
    <name evidence="1" type="ORF">BH720_005935</name>
</gene>
<accession>A0ACD5GWN5</accession>
<protein>
    <submittedName>
        <fullName evidence="1">Uncharacterized protein</fullName>
    </submittedName>
</protein>
<evidence type="ECO:0000313" key="2">
    <source>
        <dbReference type="Proteomes" id="UP000095472"/>
    </source>
</evidence>
<dbReference type="Proteomes" id="UP000095472">
    <property type="component" value="Chromosome"/>
</dbReference>